<sequence>MAKKSGWHKLFGRAYHKATLMAPVYEYLCNKGHETEIEQRIVEDALTVCPKKGCRCKAKRLISRTNFQLKGNGWFNQGYSGSSNVAPTTRAKAKGK</sequence>
<name>A0A0F9UB42_9ZZZZ</name>
<evidence type="ECO:0000313" key="2">
    <source>
        <dbReference type="EMBL" id="KKN88839.1"/>
    </source>
</evidence>
<accession>A0A0F9UB42</accession>
<dbReference type="AlphaFoldDB" id="A0A0F9UB42"/>
<gene>
    <name evidence="2" type="ORF">LCGC14_0244460</name>
</gene>
<dbReference type="NCBIfam" id="TIGR02605">
    <property type="entry name" value="CxxC_CxxC_SSSS"/>
    <property type="match status" value="1"/>
</dbReference>
<organism evidence="2">
    <name type="scientific">marine sediment metagenome</name>
    <dbReference type="NCBI Taxonomy" id="412755"/>
    <lineage>
        <taxon>unclassified sequences</taxon>
        <taxon>metagenomes</taxon>
        <taxon>ecological metagenomes</taxon>
    </lineage>
</organism>
<dbReference type="InterPro" id="IPR013429">
    <property type="entry name" value="Regulatory_FmdB_Zinc_ribbon"/>
</dbReference>
<proteinExistence type="predicted"/>
<evidence type="ECO:0000259" key="1">
    <source>
        <dbReference type="SMART" id="SM00834"/>
    </source>
</evidence>
<protein>
    <recommendedName>
        <fullName evidence="1">Putative regulatory protein FmdB zinc ribbon domain-containing protein</fullName>
    </recommendedName>
</protein>
<dbReference type="EMBL" id="LAZR01000125">
    <property type="protein sequence ID" value="KKN88839.1"/>
    <property type="molecule type" value="Genomic_DNA"/>
</dbReference>
<feature type="domain" description="Putative regulatory protein FmdB zinc ribbon" evidence="1">
    <location>
        <begin position="23"/>
        <end position="63"/>
    </location>
</feature>
<dbReference type="SMART" id="SM00834">
    <property type="entry name" value="CxxC_CXXC_SSSS"/>
    <property type="match status" value="1"/>
</dbReference>
<reference evidence="2" key="1">
    <citation type="journal article" date="2015" name="Nature">
        <title>Complex archaea that bridge the gap between prokaryotes and eukaryotes.</title>
        <authorList>
            <person name="Spang A."/>
            <person name="Saw J.H."/>
            <person name="Jorgensen S.L."/>
            <person name="Zaremba-Niedzwiedzka K."/>
            <person name="Martijn J."/>
            <person name="Lind A.E."/>
            <person name="van Eijk R."/>
            <person name="Schleper C."/>
            <person name="Guy L."/>
            <person name="Ettema T.J."/>
        </authorList>
    </citation>
    <scope>NUCLEOTIDE SEQUENCE</scope>
</reference>
<comment type="caution">
    <text evidence="2">The sequence shown here is derived from an EMBL/GenBank/DDBJ whole genome shotgun (WGS) entry which is preliminary data.</text>
</comment>